<reference evidence="2" key="1">
    <citation type="submission" date="2022-08" db="EMBL/GenBank/DDBJ databases">
        <authorList>
            <consortium name="DOE Joint Genome Institute"/>
            <person name="Min B."/>
            <person name="Riley R."/>
            <person name="Sierra-Patev S."/>
            <person name="Naranjo-Ortiz M."/>
            <person name="Looney B."/>
            <person name="Konkel Z."/>
            <person name="Slot J.C."/>
            <person name="Sakamoto Y."/>
            <person name="Steenwyk J.L."/>
            <person name="Rokas A."/>
            <person name="Carro J."/>
            <person name="Camarero S."/>
            <person name="Ferreira P."/>
            <person name="Molpeceres G."/>
            <person name="Ruiz-Duenas F.J."/>
            <person name="Serrano A."/>
            <person name="Henrissat B."/>
            <person name="Drula E."/>
            <person name="Hughes K.W."/>
            <person name="Mata J.L."/>
            <person name="Ishikawa N.K."/>
            <person name="Vargas-Isla R."/>
            <person name="Ushijima S."/>
            <person name="Smith C.A."/>
            <person name="Ahrendt S."/>
            <person name="Andreopoulos W."/>
            <person name="He G."/>
            <person name="Labutti K."/>
            <person name="Lipzen A."/>
            <person name="Ng V."/>
            <person name="Sandor L."/>
            <person name="Barry K."/>
            <person name="Martinez A.T."/>
            <person name="Xiao Y."/>
            <person name="Gibbons J.G."/>
            <person name="Terashima K."/>
            <person name="Hibbett D.S."/>
            <person name="Grigoriev I.V."/>
        </authorList>
    </citation>
    <scope>NUCLEOTIDE SEQUENCE</scope>
    <source>
        <strain evidence="2">TFB9207</strain>
    </source>
</reference>
<evidence type="ECO:0000256" key="1">
    <source>
        <dbReference type="SAM" id="Phobius"/>
    </source>
</evidence>
<comment type="caution">
    <text evidence="2">The sequence shown here is derived from an EMBL/GenBank/DDBJ whole genome shotgun (WGS) entry which is preliminary data.</text>
</comment>
<accession>A0AA38UJ79</accession>
<keyword evidence="1" id="KW-0812">Transmembrane</keyword>
<dbReference type="EMBL" id="MU806079">
    <property type="protein sequence ID" value="KAJ3840422.1"/>
    <property type="molecule type" value="Genomic_DNA"/>
</dbReference>
<evidence type="ECO:0000313" key="2">
    <source>
        <dbReference type="EMBL" id="KAJ3840422.1"/>
    </source>
</evidence>
<keyword evidence="1" id="KW-0472">Membrane</keyword>
<gene>
    <name evidence="2" type="ORF">F5878DRAFT_613134</name>
</gene>
<keyword evidence="3" id="KW-1185">Reference proteome</keyword>
<proteinExistence type="predicted"/>
<dbReference type="Proteomes" id="UP001163846">
    <property type="component" value="Unassembled WGS sequence"/>
</dbReference>
<organism evidence="2 3">
    <name type="scientific">Lentinula raphanica</name>
    <dbReference type="NCBI Taxonomy" id="153919"/>
    <lineage>
        <taxon>Eukaryota</taxon>
        <taxon>Fungi</taxon>
        <taxon>Dikarya</taxon>
        <taxon>Basidiomycota</taxon>
        <taxon>Agaricomycotina</taxon>
        <taxon>Agaricomycetes</taxon>
        <taxon>Agaricomycetidae</taxon>
        <taxon>Agaricales</taxon>
        <taxon>Marasmiineae</taxon>
        <taxon>Omphalotaceae</taxon>
        <taxon>Lentinula</taxon>
    </lineage>
</organism>
<evidence type="ECO:0000313" key="3">
    <source>
        <dbReference type="Proteomes" id="UP001163846"/>
    </source>
</evidence>
<dbReference type="AlphaFoldDB" id="A0AA38UJ79"/>
<feature type="transmembrane region" description="Helical" evidence="1">
    <location>
        <begin position="47"/>
        <end position="64"/>
    </location>
</feature>
<protein>
    <submittedName>
        <fullName evidence="2">Uncharacterized protein</fullName>
    </submittedName>
</protein>
<keyword evidence="1" id="KW-1133">Transmembrane helix</keyword>
<sequence length="132" mass="15313">MLPVTSLVINVATTMSGVGQTLACTSILPRYEDPFPLFLRRLSRIRLIGPLVLSLRLIVPFRLLRHRRFLHVLRGFHGRLSFSAVREPRITQERFGRSRSRELLQSSWMQNLSSQQSDDILTVTRLCRRRDG</sequence>
<name>A0AA38UJ79_9AGAR</name>